<evidence type="ECO:0000313" key="2">
    <source>
        <dbReference type="EMBL" id="CAD2216898.1"/>
    </source>
</evidence>
<organism evidence="2 3">
    <name type="scientific">Angomonas deanei</name>
    <dbReference type="NCBI Taxonomy" id="59799"/>
    <lineage>
        <taxon>Eukaryota</taxon>
        <taxon>Discoba</taxon>
        <taxon>Euglenozoa</taxon>
        <taxon>Kinetoplastea</taxon>
        <taxon>Metakinetoplastina</taxon>
        <taxon>Trypanosomatida</taxon>
        <taxon>Trypanosomatidae</taxon>
        <taxon>Strigomonadinae</taxon>
        <taxon>Angomonas</taxon>
    </lineage>
</organism>
<dbReference type="Proteomes" id="UP000515908">
    <property type="component" value="Chromosome 07"/>
</dbReference>
<evidence type="ECO:0000256" key="1">
    <source>
        <dbReference type="SAM" id="MobiDB-lite"/>
    </source>
</evidence>
<dbReference type="EMBL" id="LR877151">
    <property type="protein sequence ID" value="CAD2216898.1"/>
    <property type="molecule type" value="Genomic_DNA"/>
</dbReference>
<reference evidence="2 3" key="1">
    <citation type="submission" date="2020-08" db="EMBL/GenBank/DDBJ databases">
        <authorList>
            <person name="Newling K."/>
            <person name="Davey J."/>
            <person name="Forrester S."/>
        </authorList>
    </citation>
    <scope>NUCLEOTIDE SEQUENCE [LARGE SCALE GENOMIC DNA]</scope>
    <source>
        <strain evidence="3">Crithidia deanei Carvalho (ATCC PRA-265)</strain>
    </source>
</reference>
<dbReference type="VEuPathDB" id="TriTrypDB:ADEAN_000437600"/>
<dbReference type="OrthoDB" id="276463at2759"/>
<feature type="region of interest" description="Disordered" evidence="1">
    <location>
        <begin position="198"/>
        <end position="221"/>
    </location>
</feature>
<name>A0A7G2CAV8_9TRYP</name>
<sequence>MKRLFVRRDELAFASILMIKHFRMEDLNTILLGLVEANVEEEKACVVLLSRFATAVEQKDLDEVEVLITMLSHLIFRDENQKSEFLQLLGTHGEGLAVIIVDILSDRTSVYSLQGHTSPAVLSPSPSTLFEETNHPSTRDNSVNHTNFAVNDSFGSTVHASRVMLWVEQNKEAWNTMVPVIHKMNEKILEKFNERKKEKLNEKREREKKESKRERNREKVEEEALQAFTMIKQEVGQQIQQVTL</sequence>
<feature type="region of interest" description="Disordered" evidence="1">
    <location>
        <begin position="123"/>
        <end position="144"/>
    </location>
</feature>
<keyword evidence="3" id="KW-1185">Reference proteome</keyword>
<accession>A0A7G2CAV8</accession>
<proteinExistence type="predicted"/>
<evidence type="ECO:0000313" key="3">
    <source>
        <dbReference type="Proteomes" id="UP000515908"/>
    </source>
</evidence>
<gene>
    <name evidence="2" type="ORF">ADEAN_000437600</name>
</gene>
<dbReference type="AlphaFoldDB" id="A0A7G2CAV8"/>
<protein>
    <submittedName>
        <fullName evidence="2">Uncharacterized protein</fullName>
    </submittedName>
</protein>